<organism evidence="2 3">
    <name type="scientific">Solirubrobacter phytolaccae</name>
    <dbReference type="NCBI Taxonomy" id="1404360"/>
    <lineage>
        <taxon>Bacteria</taxon>
        <taxon>Bacillati</taxon>
        <taxon>Actinomycetota</taxon>
        <taxon>Thermoleophilia</taxon>
        <taxon>Solirubrobacterales</taxon>
        <taxon>Solirubrobacteraceae</taxon>
        <taxon>Solirubrobacter</taxon>
    </lineage>
</organism>
<sequence>MPNRLASETSPYLLQHADNPVDWYPWGDEAFARAREEDKPVLVSIGYAACHWCHVMEHESFEDAETAALMNEHFVCIKVDREERPDVDAIYMDAVQAMTGQGGWPLNAFVTPEGTPFWAGTYFPPVSRQNMPSWRDVLTSLAQAWVDQREEIVTASREIVPRLQGAATLEASGEELNPALLDEAVAILQQVFDSELGGWGGAPKFPLPPVIEFLLARGERPMALQTLRRMASGGLYDQVGGGFSRYSVDAQWAVPHFEKMLYDNALLARTYLHAWQITDDPLFRRVTEETLDWAIRELRQDEGGFASSLDADSEGVEGKFYVWTADQVREALSPELASAAIAHYGVTDGGNFEGGATVLSRVSGDPADLAAIKAGLLAARSLRVRPSLDDKRVTSWNALMISALADAGAAFGRADYLAAAVACAEFVEGELRADDGGLLRVFNRGRAKQPGFLDDYAYLLEAYLTLYESTFDERWFIRAVELAEAILIRFYDPELGGFFSTGAEHTGLIARRKDLEDAPIPSGASSACFGLLRLARLTGESSYLDAASSLIALLHPIAPRHPLAFGHLLRAMDFFVSPVREVALAGPSDELAAVVRRGFYPHVVLAGGDSDAIPLLAGRTPVDGGATAYVCENFTCQLPLTSAEDLTKALQ</sequence>
<evidence type="ECO:0000313" key="3">
    <source>
        <dbReference type="Proteomes" id="UP001147653"/>
    </source>
</evidence>
<dbReference type="RefSeq" id="WP_270023825.1">
    <property type="nucleotide sequence ID" value="NZ_JAPDDP010000005.1"/>
</dbReference>
<gene>
    <name evidence="2" type="ORF">OJ997_04480</name>
</gene>
<dbReference type="CDD" id="cd02955">
    <property type="entry name" value="SSP411"/>
    <property type="match status" value="1"/>
</dbReference>
<dbReference type="PANTHER" id="PTHR42899">
    <property type="entry name" value="SPERMATOGENESIS-ASSOCIATED PROTEIN 20"/>
    <property type="match status" value="1"/>
</dbReference>
<dbReference type="PIRSF" id="PIRSF006402">
    <property type="entry name" value="UCP006402_thioredoxin"/>
    <property type="match status" value="1"/>
</dbReference>
<evidence type="ECO:0000313" key="2">
    <source>
        <dbReference type="EMBL" id="MDA0179541.1"/>
    </source>
</evidence>
<comment type="caution">
    <text evidence="2">The sequence shown here is derived from an EMBL/GenBank/DDBJ whole genome shotgun (WGS) entry which is preliminary data.</text>
</comment>
<dbReference type="InterPro" id="IPR024705">
    <property type="entry name" value="Ssp411"/>
</dbReference>
<dbReference type="SUPFAM" id="SSF52833">
    <property type="entry name" value="Thioredoxin-like"/>
    <property type="match status" value="1"/>
</dbReference>
<dbReference type="AlphaFoldDB" id="A0A9X3S7S5"/>
<dbReference type="InterPro" id="IPR008928">
    <property type="entry name" value="6-hairpin_glycosidase_sf"/>
</dbReference>
<dbReference type="InterPro" id="IPR004879">
    <property type="entry name" value="Ssp411-like_TRX"/>
</dbReference>
<dbReference type="InterPro" id="IPR012341">
    <property type="entry name" value="6hp_glycosidase-like_sf"/>
</dbReference>
<dbReference type="Pfam" id="PF03190">
    <property type="entry name" value="Thioredox_DsbH"/>
    <property type="match status" value="1"/>
</dbReference>
<dbReference type="Proteomes" id="UP001147653">
    <property type="component" value="Unassembled WGS sequence"/>
</dbReference>
<dbReference type="Gene3D" id="1.50.10.10">
    <property type="match status" value="1"/>
</dbReference>
<evidence type="ECO:0000259" key="1">
    <source>
        <dbReference type="Pfam" id="PF03190"/>
    </source>
</evidence>
<accession>A0A9X3S7S5</accession>
<dbReference type="GO" id="GO:0005975">
    <property type="term" value="P:carbohydrate metabolic process"/>
    <property type="evidence" value="ECO:0007669"/>
    <property type="project" value="InterPro"/>
</dbReference>
<proteinExistence type="predicted"/>
<dbReference type="PANTHER" id="PTHR42899:SF1">
    <property type="entry name" value="SPERMATOGENESIS-ASSOCIATED PROTEIN 20"/>
    <property type="match status" value="1"/>
</dbReference>
<protein>
    <submittedName>
        <fullName evidence="2">Thioredoxin domain-containing protein</fullName>
    </submittedName>
</protein>
<dbReference type="EMBL" id="JAPDDP010000005">
    <property type="protein sequence ID" value="MDA0179541.1"/>
    <property type="molecule type" value="Genomic_DNA"/>
</dbReference>
<dbReference type="InterPro" id="IPR036249">
    <property type="entry name" value="Thioredoxin-like_sf"/>
</dbReference>
<dbReference type="SUPFAM" id="SSF48208">
    <property type="entry name" value="Six-hairpin glycosidases"/>
    <property type="match status" value="1"/>
</dbReference>
<dbReference type="Gene3D" id="3.40.30.10">
    <property type="entry name" value="Glutaredoxin"/>
    <property type="match status" value="1"/>
</dbReference>
<keyword evidence="3" id="KW-1185">Reference proteome</keyword>
<reference evidence="2" key="1">
    <citation type="submission" date="2022-10" db="EMBL/GenBank/DDBJ databases">
        <title>The WGS of Solirubrobacter phytolaccae KCTC 29190.</title>
        <authorList>
            <person name="Jiang Z."/>
        </authorList>
    </citation>
    <scope>NUCLEOTIDE SEQUENCE</scope>
    <source>
        <strain evidence="2">KCTC 29190</strain>
    </source>
</reference>
<name>A0A9X3S7S5_9ACTN</name>
<feature type="domain" description="Spermatogenesis-associated protein 20-like TRX" evidence="1">
    <location>
        <begin position="2"/>
        <end position="163"/>
    </location>
</feature>